<dbReference type="InterPro" id="IPR013824">
    <property type="entry name" value="Topo_IA_cen_sub1"/>
</dbReference>
<evidence type="ECO:0000259" key="12">
    <source>
        <dbReference type="PROSITE" id="PS52039"/>
    </source>
</evidence>
<feature type="domain" description="Topo IA-type catalytic" evidence="12">
    <location>
        <begin position="125"/>
        <end position="554"/>
    </location>
</feature>
<dbReference type="SUPFAM" id="SSF57783">
    <property type="entry name" value="Zinc beta-ribbon"/>
    <property type="match status" value="2"/>
</dbReference>
<organism evidence="13 14">
    <name type="scientific">Clostridium magnum DSM 2767</name>
    <dbReference type="NCBI Taxonomy" id="1121326"/>
    <lineage>
        <taxon>Bacteria</taxon>
        <taxon>Bacillati</taxon>
        <taxon>Bacillota</taxon>
        <taxon>Clostridia</taxon>
        <taxon>Eubacteriales</taxon>
        <taxon>Clostridiaceae</taxon>
        <taxon>Clostridium</taxon>
    </lineage>
</organism>
<dbReference type="PRINTS" id="PR00417">
    <property type="entry name" value="PRTPISMRASEI"/>
</dbReference>
<evidence type="ECO:0000256" key="4">
    <source>
        <dbReference type="ARBA" id="ARBA00022771"/>
    </source>
</evidence>
<dbReference type="CDD" id="cd00186">
    <property type="entry name" value="TOP1Ac"/>
    <property type="match status" value="1"/>
</dbReference>
<dbReference type="InterPro" id="IPR023406">
    <property type="entry name" value="Topo_IA_AS"/>
</dbReference>
<dbReference type="PROSITE" id="PS50880">
    <property type="entry name" value="TOPRIM"/>
    <property type="match status" value="1"/>
</dbReference>
<dbReference type="Gene3D" id="1.10.290.10">
    <property type="entry name" value="Topoisomerase I, domain 4"/>
    <property type="match status" value="1"/>
</dbReference>
<dbReference type="HAMAP" id="MF_00952">
    <property type="entry name" value="Topoisom_1_prok"/>
    <property type="match status" value="1"/>
</dbReference>
<evidence type="ECO:0000259" key="11">
    <source>
        <dbReference type="PROSITE" id="PS50880"/>
    </source>
</evidence>
<feature type="site" description="Interaction with DNA" evidence="10">
    <location>
        <position position="136"/>
    </location>
</feature>
<evidence type="ECO:0000256" key="8">
    <source>
        <dbReference type="ARBA" id="ARBA00023125"/>
    </source>
</evidence>
<dbReference type="Pfam" id="PF01751">
    <property type="entry name" value="Toprim"/>
    <property type="match status" value="1"/>
</dbReference>
<dbReference type="InterPro" id="IPR034149">
    <property type="entry name" value="TOPRIM_TopoI"/>
</dbReference>
<keyword evidence="9 10" id="KW-0413">Isomerase</keyword>
<dbReference type="InterPro" id="IPR000380">
    <property type="entry name" value="Topo_IA"/>
</dbReference>
<evidence type="ECO:0000256" key="10">
    <source>
        <dbReference type="HAMAP-Rule" id="MF_00952"/>
    </source>
</evidence>
<dbReference type="Gene3D" id="2.70.20.10">
    <property type="entry name" value="Topoisomerase I, domain 3"/>
    <property type="match status" value="1"/>
</dbReference>
<keyword evidence="4" id="KW-0863">Zinc-finger</keyword>
<accession>A0A162V1N9</accession>
<feature type="site" description="Interaction with DNA" evidence="10">
    <location>
        <position position="139"/>
    </location>
</feature>
<dbReference type="SUPFAM" id="SSF56712">
    <property type="entry name" value="Prokaryotic type I DNA topoisomerase"/>
    <property type="match status" value="1"/>
</dbReference>
<dbReference type="PANTHER" id="PTHR42785">
    <property type="entry name" value="DNA TOPOISOMERASE, TYPE IA, CORE"/>
    <property type="match status" value="1"/>
</dbReference>
<evidence type="ECO:0000256" key="5">
    <source>
        <dbReference type="ARBA" id="ARBA00022833"/>
    </source>
</evidence>
<keyword evidence="6" id="KW-0460">Magnesium</keyword>
<dbReference type="Proteomes" id="UP000076603">
    <property type="component" value="Unassembled WGS sequence"/>
</dbReference>
<dbReference type="PANTHER" id="PTHR42785:SF1">
    <property type="entry name" value="DNA TOPOISOMERASE"/>
    <property type="match status" value="1"/>
</dbReference>
<reference evidence="13 14" key="1">
    <citation type="submission" date="2016-04" db="EMBL/GenBank/DDBJ databases">
        <title>Genome sequence of Clostridium magnum DSM 2767.</title>
        <authorList>
            <person name="Poehlein A."/>
            <person name="Uhlig R."/>
            <person name="Fischer R."/>
            <person name="Bahl H."/>
            <person name="Daniel R."/>
        </authorList>
    </citation>
    <scope>NUCLEOTIDE SEQUENCE [LARGE SCALE GENOMIC DNA]</scope>
    <source>
        <strain evidence="13 14">DSM 2767</strain>
    </source>
</reference>
<keyword evidence="7 10" id="KW-0799">Topoisomerase</keyword>
<dbReference type="GO" id="GO:0005694">
    <property type="term" value="C:chromosome"/>
    <property type="evidence" value="ECO:0007669"/>
    <property type="project" value="InterPro"/>
</dbReference>
<feature type="site" description="Interaction with DNA" evidence="10">
    <location>
        <position position="298"/>
    </location>
</feature>
<feature type="site" description="Interaction with DNA" evidence="10">
    <location>
        <position position="29"/>
    </location>
</feature>
<dbReference type="InterPro" id="IPR003601">
    <property type="entry name" value="Topo_IA_2"/>
</dbReference>
<dbReference type="Gene3D" id="3.40.50.140">
    <property type="match status" value="1"/>
</dbReference>
<feature type="site" description="Interaction with DNA" evidence="10">
    <location>
        <position position="151"/>
    </location>
</feature>
<dbReference type="GO" id="GO:0003917">
    <property type="term" value="F:DNA topoisomerase type I (single strand cut, ATP-independent) activity"/>
    <property type="evidence" value="ECO:0007669"/>
    <property type="project" value="UniProtKB-UniRule"/>
</dbReference>
<dbReference type="Pfam" id="PF01396">
    <property type="entry name" value="Zn_ribbon_Top1"/>
    <property type="match status" value="3"/>
</dbReference>
<dbReference type="CDD" id="cd03363">
    <property type="entry name" value="TOPRIM_TopoIA_TopoI"/>
    <property type="match status" value="1"/>
</dbReference>
<dbReference type="STRING" id="1121326.CLMAG_15250"/>
<dbReference type="InterPro" id="IPR006171">
    <property type="entry name" value="TOPRIM_dom"/>
</dbReference>
<dbReference type="InterPro" id="IPR013825">
    <property type="entry name" value="Topo_IA_cen_sub2"/>
</dbReference>
<dbReference type="InterPro" id="IPR005733">
    <property type="entry name" value="TopoI_bac-type"/>
</dbReference>
<dbReference type="EC" id="5.6.2.1" evidence="10"/>
<keyword evidence="5" id="KW-0862">Zinc</keyword>
<dbReference type="AlphaFoldDB" id="A0A162V1N9"/>
<dbReference type="InterPro" id="IPR013497">
    <property type="entry name" value="Topo_IA_cen"/>
</dbReference>
<dbReference type="GO" id="GO:0006265">
    <property type="term" value="P:DNA topological change"/>
    <property type="evidence" value="ECO:0007669"/>
    <property type="project" value="UniProtKB-UniRule"/>
</dbReference>
<evidence type="ECO:0000256" key="6">
    <source>
        <dbReference type="ARBA" id="ARBA00022842"/>
    </source>
</evidence>
<dbReference type="SMART" id="SM00437">
    <property type="entry name" value="TOP1Ac"/>
    <property type="match status" value="1"/>
</dbReference>
<evidence type="ECO:0000256" key="2">
    <source>
        <dbReference type="ARBA" id="ARBA00009446"/>
    </source>
</evidence>
<dbReference type="NCBIfam" id="TIGR01051">
    <property type="entry name" value="topA_bact"/>
    <property type="match status" value="1"/>
</dbReference>
<feature type="region of interest" description="Interaction with DNA" evidence="10">
    <location>
        <begin position="159"/>
        <end position="164"/>
    </location>
</feature>
<protein>
    <recommendedName>
        <fullName evidence="10">DNA topoisomerase 1</fullName>
        <ecNumber evidence="10">5.6.2.1</ecNumber>
    </recommendedName>
    <alternativeName>
        <fullName evidence="10">DNA topoisomerase I</fullName>
    </alternativeName>
</protein>
<name>A0A162V1N9_9CLOT</name>
<dbReference type="EMBL" id="LWAE01000001">
    <property type="protein sequence ID" value="KZL94472.1"/>
    <property type="molecule type" value="Genomic_DNA"/>
</dbReference>
<evidence type="ECO:0000256" key="9">
    <source>
        <dbReference type="ARBA" id="ARBA00023235"/>
    </source>
</evidence>
<dbReference type="InterPro" id="IPR028612">
    <property type="entry name" value="Topoisom_1_IA"/>
</dbReference>
<dbReference type="SMART" id="SM00493">
    <property type="entry name" value="TOPRIM"/>
    <property type="match status" value="1"/>
</dbReference>
<comment type="similarity">
    <text evidence="2 10">Belongs to the type IA topoisomerase family.</text>
</comment>
<feature type="site" description="Interaction with DNA" evidence="10">
    <location>
        <position position="135"/>
    </location>
</feature>
<keyword evidence="3" id="KW-0479">Metal-binding</keyword>
<proteinExistence type="inferred from homology"/>
<dbReference type="InterPro" id="IPR003602">
    <property type="entry name" value="Topo_IA_DNA-bd_dom"/>
</dbReference>
<comment type="function">
    <text evidence="10">Releases the supercoiling and torsional tension of DNA, which is introduced during the DNA replication and transcription, by transiently cleaving and rejoining one strand of the DNA duplex. Introduces a single-strand break via transesterification at a target site in duplex DNA. The scissile phosphodiester is attacked by the catalytic tyrosine of the enzyme, resulting in the formation of a DNA-(5'-phosphotyrosyl)-enzyme intermediate and the expulsion of a 3'-OH DNA strand. The free DNA strand then undergoes passage around the unbroken strand, thus removing DNA supercoils. Finally, in the religation step, the DNA 3'-OH attacks the covalent intermediate to expel the active-site tyrosine and restore the DNA phosphodiester backbone.</text>
</comment>
<dbReference type="InterPro" id="IPR013826">
    <property type="entry name" value="Topo_IA_cen_sub3"/>
</dbReference>
<feature type="site" description="Interaction with DNA" evidence="10">
    <location>
        <position position="486"/>
    </location>
</feature>
<dbReference type="Gene3D" id="3.30.65.10">
    <property type="entry name" value="Bacterial Topoisomerase I, domain 1"/>
    <property type="match status" value="2"/>
</dbReference>
<feature type="site" description="Interaction with DNA" evidence="10">
    <location>
        <position position="144"/>
    </location>
</feature>
<sequence length="714" mass="81505">MVIVESPAKAKTIGKYLGKNYVVEASMGHVRDLPKSQLGVDIDNEYNPKYITIRGKGELLDKLKKEAKKSEKIYLATDPDREGEAISWHLAHVLKLKEGEKCRIEFHEITKNAIKSAIKSPREISINVVDAQQARRVLDRLVGYKISPILWSKVKWGLSAGRVQSVALRLICDREKEIVSFTPKEYWTVECALNKINDKKAFIVRLTTLKKKKLEISNKEEVDKIIKDLECAEFIVKNIKKTSKNKNPLPPFTTSTLQQDAYKKLNFATKRTMSIAQQLYEGIDIKGHGTVGLITYMRTDSVRISEEAQAACRSFVSNKFGEEYIPKDPRNFKGKKNIQDAHEAIRPTNVEITPEIAKENLKDEQYKLYTLIWNRFVASQMSSCIMDVTSVDIVNGEYGLKASGSIVNFDGFMRVYEYATDEEKEDINLPKLEDGEKLMKKSIDEKQHFTQPPARFSEATLVKTLEENGIGRPSTYAPIVSTLLDRKYVEREKKTLKPTELGDIVNTIMSEYFKQIVDVEFTAEMEQKLDNIEEGKENWNKVVDQFFSPLKEAIDIAEKEIAKITIEDKVTDILCDKCGRNMVIKHGRFGDFLACPGYPECKNTKPIVEELDVKCPKCGGKVLIKKSKKGRKFYGCSNYPECDFVSWFEPVEEKCPSCNSYMVKKFSKSKGDYLQCANDECKHIENRPAKNTDEENDNKEVNINIEIVKNEGNK</sequence>
<dbReference type="PROSITE" id="PS00396">
    <property type="entry name" value="TOPO_IA_1"/>
    <property type="match status" value="1"/>
</dbReference>
<feature type="domain" description="Toprim" evidence="11">
    <location>
        <begin position="1"/>
        <end position="109"/>
    </location>
</feature>
<evidence type="ECO:0000313" key="13">
    <source>
        <dbReference type="EMBL" id="KZL94472.1"/>
    </source>
</evidence>
<keyword evidence="14" id="KW-1185">Reference proteome</keyword>
<dbReference type="SMART" id="SM00436">
    <property type="entry name" value="TOP1Bc"/>
    <property type="match status" value="1"/>
</dbReference>
<dbReference type="Gene3D" id="1.10.460.10">
    <property type="entry name" value="Topoisomerase I, domain 2"/>
    <property type="match status" value="1"/>
</dbReference>
<keyword evidence="8 10" id="KW-0238">DNA-binding</keyword>
<evidence type="ECO:0000256" key="3">
    <source>
        <dbReference type="ARBA" id="ARBA00022723"/>
    </source>
</evidence>
<dbReference type="PATRIC" id="fig|1121326.3.peg.1498"/>
<comment type="caution">
    <text evidence="13">The sequence shown here is derived from an EMBL/GenBank/DDBJ whole genome shotgun (WGS) entry which is preliminary data.</text>
</comment>
<comment type="subunit">
    <text evidence="10">Monomer.</text>
</comment>
<dbReference type="GO" id="GO:0003677">
    <property type="term" value="F:DNA binding"/>
    <property type="evidence" value="ECO:0007669"/>
    <property type="project" value="UniProtKB-KW"/>
</dbReference>
<evidence type="ECO:0000256" key="7">
    <source>
        <dbReference type="ARBA" id="ARBA00023029"/>
    </source>
</evidence>
<dbReference type="InterPro" id="IPR013498">
    <property type="entry name" value="Topo_IA_Znf"/>
</dbReference>
<gene>
    <name evidence="13" type="primary">topA_1</name>
    <name evidence="10" type="synonym">topA</name>
    <name evidence="13" type="ORF">CLMAG_15250</name>
</gene>
<dbReference type="GO" id="GO:0008270">
    <property type="term" value="F:zinc ion binding"/>
    <property type="evidence" value="ECO:0007669"/>
    <property type="project" value="UniProtKB-KW"/>
</dbReference>
<feature type="active site" description="O-(5'-phospho-DNA)-tyrosine intermediate" evidence="10">
    <location>
        <position position="296"/>
    </location>
</feature>
<dbReference type="InterPro" id="IPR023405">
    <property type="entry name" value="Topo_IA_core_domain"/>
</dbReference>
<evidence type="ECO:0000256" key="1">
    <source>
        <dbReference type="ARBA" id="ARBA00000213"/>
    </source>
</evidence>
<comment type="catalytic activity">
    <reaction evidence="1 10">
        <text>ATP-independent breakage of single-stranded DNA, followed by passage and rejoining.</text>
        <dbReference type="EC" id="5.6.2.1"/>
    </reaction>
</comment>
<evidence type="ECO:0000313" key="14">
    <source>
        <dbReference type="Proteomes" id="UP000076603"/>
    </source>
</evidence>
<dbReference type="Pfam" id="PF01131">
    <property type="entry name" value="Topoisom_bac"/>
    <property type="match status" value="1"/>
</dbReference>
<dbReference type="PROSITE" id="PS52039">
    <property type="entry name" value="TOPO_IA_2"/>
    <property type="match status" value="1"/>
</dbReference>